<protein>
    <submittedName>
        <fullName evidence="1">Uncharacterized protein</fullName>
    </submittedName>
</protein>
<gene>
    <name evidence="1" type="ORF">PORY_000368</name>
</gene>
<accession>A0ACB7CFR2</accession>
<organism evidence="1 2">
    <name type="scientific">Pneumocystis oryctolagi</name>
    <dbReference type="NCBI Taxonomy" id="42067"/>
    <lineage>
        <taxon>Eukaryota</taxon>
        <taxon>Fungi</taxon>
        <taxon>Dikarya</taxon>
        <taxon>Ascomycota</taxon>
        <taxon>Taphrinomycotina</taxon>
        <taxon>Pneumocystomycetes</taxon>
        <taxon>Pneumocystaceae</taxon>
        <taxon>Pneumocystis</taxon>
    </lineage>
</organism>
<keyword evidence="2" id="KW-1185">Reference proteome</keyword>
<comment type="caution">
    <text evidence="1">The sequence shown here is derived from an EMBL/GenBank/DDBJ whole genome shotgun (WGS) entry which is preliminary data.</text>
</comment>
<dbReference type="Proteomes" id="UP000768646">
    <property type="component" value="Unassembled WGS sequence"/>
</dbReference>
<sequence>MTEEKDRKRPNRPINLAYRDGCERLLEALNYVRGVGRIAGMFRGSVRRSGMVGEGGERSGVDGVEYEQCQYEAFKERVRKEMEKERTAM</sequence>
<reference evidence="1 2" key="1">
    <citation type="journal article" date="2021" name="Commun. Biol.">
        <title>Genomic insights into the host specific adaptation of the Pneumocystis genus.</title>
        <authorList>
            <person name="Cisse O.H."/>
            <person name="Ma L."/>
            <person name="Dekker J.P."/>
            <person name="Khil P.P."/>
            <person name="Youn J.-H."/>
            <person name="Brenchley J.M."/>
            <person name="Blair R."/>
            <person name="Pahar B."/>
            <person name="Chabe M."/>
            <person name="Van Rompay K.K.A."/>
            <person name="Keesler R."/>
            <person name="Sukura A."/>
            <person name="Hirsch V."/>
            <person name="Kutty G."/>
            <person name="Liu Y."/>
            <person name="Peng L."/>
            <person name="Chen J."/>
            <person name="Song J."/>
            <person name="Weissenbacher-Lang C."/>
            <person name="Xu J."/>
            <person name="Upham N.S."/>
            <person name="Stajich J.E."/>
            <person name="Cuomo C.A."/>
            <person name="Cushion M.T."/>
            <person name="Kovacs J.A."/>
        </authorList>
    </citation>
    <scope>NUCLEOTIDE SEQUENCE [LARGE SCALE GENOMIC DNA]</scope>
    <source>
        <strain evidence="1 2">RABM</strain>
    </source>
</reference>
<evidence type="ECO:0000313" key="2">
    <source>
        <dbReference type="Proteomes" id="UP000768646"/>
    </source>
</evidence>
<evidence type="ECO:0000313" key="1">
    <source>
        <dbReference type="EMBL" id="KAG4306380.1"/>
    </source>
</evidence>
<dbReference type="EMBL" id="JABTEG010000001">
    <property type="protein sequence ID" value="KAG4306380.1"/>
    <property type="molecule type" value="Genomic_DNA"/>
</dbReference>
<proteinExistence type="predicted"/>
<name>A0ACB7CFR2_9ASCO</name>